<organism evidence="2 3">
    <name type="scientific">Methylogaea oryzae</name>
    <dbReference type="NCBI Taxonomy" id="1295382"/>
    <lineage>
        <taxon>Bacteria</taxon>
        <taxon>Pseudomonadati</taxon>
        <taxon>Pseudomonadota</taxon>
        <taxon>Gammaproteobacteria</taxon>
        <taxon>Methylococcales</taxon>
        <taxon>Methylococcaceae</taxon>
        <taxon>Methylogaea</taxon>
    </lineage>
</organism>
<evidence type="ECO:0000313" key="3">
    <source>
        <dbReference type="Proteomes" id="UP000824988"/>
    </source>
</evidence>
<gene>
    <name evidence="2" type="ORF">MoryE10_26990</name>
</gene>
<dbReference type="EMBL" id="AP019782">
    <property type="protein sequence ID" value="BBL72093.1"/>
    <property type="molecule type" value="Genomic_DNA"/>
</dbReference>
<dbReference type="Proteomes" id="UP000824988">
    <property type="component" value="Chromosome"/>
</dbReference>
<feature type="transmembrane region" description="Helical" evidence="1">
    <location>
        <begin position="40"/>
        <end position="56"/>
    </location>
</feature>
<protein>
    <recommendedName>
        <fullName evidence="4">2TM domain-containing protein</fullName>
    </recommendedName>
</protein>
<proteinExistence type="predicted"/>
<evidence type="ECO:0000256" key="1">
    <source>
        <dbReference type="SAM" id="Phobius"/>
    </source>
</evidence>
<reference evidence="2" key="1">
    <citation type="submission" date="2019-06" db="EMBL/GenBank/DDBJ databases">
        <title>Complete genome sequence of Methylogaea oryzae strain JCM16910.</title>
        <authorList>
            <person name="Asakawa S."/>
        </authorList>
    </citation>
    <scope>NUCLEOTIDE SEQUENCE</scope>
    <source>
        <strain evidence="2">E10</strain>
    </source>
</reference>
<evidence type="ECO:0000313" key="2">
    <source>
        <dbReference type="EMBL" id="BBL72093.1"/>
    </source>
</evidence>
<keyword evidence="3" id="KW-1185">Reference proteome</keyword>
<sequence>MSKRNRNKKTSAGHSEQRRQQLEWLYSEANEQKLEKLRNTLIFVWLMCCFAAVFLLTDQEAIVVWSGGAGVLLVLAYQVWSLWLDKVVEDRIDEELGVRHED</sequence>
<accession>A0A8D4VQA9</accession>
<dbReference type="KEGG" id="moz:MoryE10_26990"/>
<evidence type="ECO:0008006" key="4">
    <source>
        <dbReference type="Google" id="ProtNLM"/>
    </source>
</evidence>
<keyword evidence="1" id="KW-1133">Transmembrane helix</keyword>
<dbReference type="RefSeq" id="WP_221047357.1">
    <property type="nucleotide sequence ID" value="NZ_AP019782.1"/>
</dbReference>
<dbReference type="AlphaFoldDB" id="A0A8D4VQA9"/>
<name>A0A8D4VQA9_9GAMM</name>
<keyword evidence="1" id="KW-0472">Membrane</keyword>
<keyword evidence="1" id="KW-0812">Transmembrane</keyword>
<feature type="transmembrane region" description="Helical" evidence="1">
    <location>
        <begin position="62"/>
        <end position="83"/>
    </location>
</feature>